<feature type="domain" description="REase associating with pPIWI RE" evidence="1">
    <location>
        <begin position="238"/>
        <end position="354"/>
    </location>
</feature>
<name>A0A291RJV9_9NOCA</name>
<dbReference type="Pfam" id="PF18154">
    <property type="entry name" value="pPIWI_RE_REase"/>
    <property type="match status" value="1"/>
</dbReference>
<sequence>MIRLVATALVRLSRRPVTANPVYDNAVQSAYNQLVLHCLRRGDAAPMSIPEMVRWAAEQPLESWPIDLPDDWATPDAYLVDDKTRTPTQQCLEWAIAARDAAAEQFENELMIDTIDQCRTAQAPESYTAFRRLLITRPVLTGTDLALLAEDLDLHLLLESIKKSYEPAPAAYLRDGQYAECARCRCLLAPIGVDEYRCELDRCHREHHPKIGRLIEPSVSNGVYQLARPLRMFITGPGLAETDLETALIAKGLPPEMWPNFDAYDLRITLPNSQIWAVDVKDRANPALLGQETRCIPKKPPYHRAFLVAPKYRFDEQESYGRVFAHHVPDEIGDKIELLSDSDFLRLVSREVKRIHRNQRQTDEGGTAGA</sequence>
<evidence type="ECO:0000313" key="3">
    <source>
        <dbReference type="EMBL" id="ATL67372.1"/>
    </source>
</evidence>
<dbReference type="AlphaFoldDB" id="A0A291RJV9"/>
<dbReference type="Proteomes" id="UP000221961">
    <property type="component" value="Chromosome"/>
</dbReference>
<organism evidence="3 4">
    <name type="scientific">Nocardia terpenica</name>
    <dbReference type="NCBI Taxonomy" id="455432"/>
    <lineage>
        <taxon>Bacteria</taxon>
        <taxon>Bacillati</taxon>
        <taxon>Actinomycetota</taxon>
        <taxon>Actinomycetes</taxon>
        <taxon>Mycobacteriales</taxon>
        <taxon>Nocardiaceae</taxon>
        <taxon>Nocardia</taxon>
    </lineage>
</organism>
<feature type="domain" description="pPIWI-RE three-gene island" evidence="2">
    <location>
        <begin position="1"/>
        <end position="141"/>
    </location>
</feature>
<accession>A0A291RJV9</accession>
<dbReference type="KEGG" id="ntp:CRH09_15370"/>
<gene>
    <name evidence="3" type="ORF">CRH09_15370</name>
</gene>
<dbReference type="Pfam" id="PF18156">
    <property type="entry name" value="pPIWI_RE_Y"/>
    <property type="match status" value="1"/>
</dbReference>
<dbReference type="InterPro" id="IPR040828">
    <property type="entry name" value="pPIWI_RE_REase"/>
</dbReference>
<evidence type="ECO:0000313" key="4">
    <source>
        <dbReference type="Proteomes" id="UP000221961"/>
    </source>
</evidence>
<dbReference type="InterPro" id="IPR041191">
    <property type="entry name" value="pPIWI_RE_Y"/>
</dbReference>
<evidence type="ECO:0008006" key="5">
    <source>
        <dbReference type="Google" id="ProtNLM"/>
    </source>
</evidence>
<evidence type="ECO:0000259" key="1">
    <source>
        <dbReference type="Pfam" id="PF18154"/>
    </source>
</evidence>
<protein>
    <recommendedName>
        <fullName evidence="5">REase associating with pPIWI RE domain-containing protein</fullName>
    </recommendedName>
</protein>
<proteinExistence type="predicted"/>
<evidence type="ECO:0000259" key="2">
    <source>
        <dbReference type="Pfam" id="PF18156"/>
    </source>
</evidence>
<dbReference type="EMBL" id="CP023778">
    <property type="protein sequence ID" value="ATL67372.1"/>
    <property type="molecule type" value="Genomic_DNA"/>
</dbReference>
<reference evidence="3 4" key="1">
    <citation type="submission" date="2017-10" db="EMBL/GenBank/DDBJ databases">
        <title>Comparative genomics between pathogenic Norcardia.</title>
        <authorList>
            <person name="Zeng L."/>
        </authorList>
    </citation>
    <scope>NUCLEOTIDE SEQUENCE [LARGE SCALE GENOMIC DNA]</scope>
    <source>
        <strain evidence="3 4">NC_YFY_NT001</strain>
    </source>
</reference>